<comment type="caution">
    <text evidence="1">The sequence shown here is derived from an EMBL/GenBank/DDBJ whole genome shotgun (WGS) entry which is preliminary data.</text>
</comment>
<dbReference type="AlphaFoldDB" id="A0A2U1Q182"/>
<dbReference type="PANTHER" id="PTHR35101:SF12">
    <property type="entry name" value="OS02G0162600 PROTEIN"/>
    <property type="match status" value="1"/>
</dbReference>
<proteinExistence type="predicted"/>
<keyword evidence="2" id="KW-1185">Reference proteome</keyword>
<reference evidence="1 2" key="1">
    <citation type="journal article" date="2018" name="Mol. Plant">
        <title>The genome of Artemisia annua provides insight into the evolution of Asteraceae family and artemisinin biosynthesis.</title>
        <authorList>
            <person name="Shen Q."/>
            <person name="Zhang L."/>
            <person name="Liao Z."/>
            <person name="Wang S."/>
            <person name="Yan T."/>
            <person name="Shi P."/>
            <person name="Liu M."/>
            <person name="Fu X."/>
            <person name="Pan Q."/>
            <person name="Wang Y."/>
            <person name="Lv Z."/>
            <person name="Lu X."/>
            <person name="Zhang F."/>
            <person name="Jiang W."/>
            <person name="Ma Y."/>
            <person name="Chen M."/>
            <person name="Hao X."/>
            <person name="Li L."/>
            <person name="Tang Y."/>
            <person name="Lv G."/>
            <person name="Zhou Y."/>
            <person name="Sun X."/>
            <person name="Brodelius P.E."/>
            <person name="Rose J.K.C."/>
            <person name="Tang K."/>
        </authorList>
    </citation>
    <scope>NUCLEOTIDE SEQUENCE [LARGE SCALE GENOMIC DNA]</scope>
    <source>
        <strain evidence="2">cv. Huhao1</strain>
        <tissue evidence="1">Leaf</tissue>
    </source>
</reference>
<dbReference type="EMBL" id="PKPP01000520">
    <property type="protein sequence ID" value="PWA91756.1"/>
    <property type="molecule type" value="Genomic_DNA"/>
</dbReference>
<accession>A0A2U1Q182</accession>
<sequence>MANSRISRFVSEVAPQQYISVTRQRKTKTLETITEDEKEASMNESGAMITSFKSSFSSASYHQTSRSESLFISKHSQRNVRCN</sequence>
<protein>
    <submittedName>
        <fullName evidence="1">Uncharacterized protein</fullName>
    </submittedName>
</protein>
<gene>
    <name evidence="1" type="ORF">CTI12_AA087130</name>
</gene>
<dbReference type="PANTHER" id="PTHR35101">
    <property type="entry name" value="OS02G0162600 PROTEIN"/>
    <property type="match status" value="1"/>
</dbReference>
<evidence type="ECO:0000313" key="1">
    <source>
        <dbReference type="EMBL" id="PWA91756.1"/>
    </source>
</evidence>
<organism evidence="1 2">
    <name type="scientific">Artemisia annua</name>
    <name type="common">Sweet wormwood</name>
    <dbReference type="NCBI Taxonomy" id="35608"/>
    <lineage>
        <taxon>Eukaryota</taxon>
        <taxon>Viridiplantae</taxon>
        <taxon>Streptophyta</taxon>
        <taxon>Embryophyta</taxon>
        <taxon>Tracheophyta</taxon>
        <taxon>Spermatophyta</taxon>
        <taxon>Magnoliopsida</taxon>
        <taxon>eudicotyledons</taxon>
        <taxon>Gunneridae</taxon>
        <taxon>Pentapetalae</taxon>
        <taxon>asterids</taxon>
        <taxon>campanulids</taxon>
        <taxon>Asterales</taxon>
        <taxon>Asteraceae</taxon>
        <taxon>Asteroideae</taxon>
        <taxon>Anthemideae</taxon>
        <taxon>Artemisiinae</taxon>
        <taxon>Artemisia</taxon>
    </lineage>
</organism>
<evidence type="ECO:0000313" key="2">
    <source>
        <dbReference type="Proteomes" id="UP000245207"/>
    </source>
</evidence>
<name>A0A2U1Q182_ARTAN</name>
<dbReference type="OrthoDB" id="783496at2759"/>
<dbReference type="Proteomes" id="UP000245207">
    <property type="component" value="Unassembled WGS sequence"/>
</dbReference>